<evidence type="ECO:0000259" key="1">
    <source>
        <dbReference type="Pfam" id="PF13012"/>
    </source>
</evidence>
<comment type="caution">
    <text evidence="2">The sequence shown here is derived from an EMBL/GenBank/DDBJ whole genome shotgun (WGS) entry which is preliminary data.</text>
</comment>
<reference evidence="2" key="1">
    <citation type="submission" date="2018-10" db="EMBL/GenBank/DDBJ databases">
        <title>Population genomic analysis revealed the cold adaptation of white poplar.</title>
        <authorList>
            <person name="Liu Y.-J."/>
        </authorList>
    </citation>
    <scope>NUCLEOTIDE SEQUENCE [LARGE SCALE GENOMIC DNA]</scope>
    <source>
        <strain evidence="2">PAL-ZL1</strain>
    </source>
</reference>
<organism evidence="2">
    <name type="scientific">Populus alba</name>
    <name type="common">White poplar</name>
    <dbReference type="NCBI Taxonomy" id="43335"/>
    <lineage>
        <taxon>Eukaryota</taxon>
        <taxon>Viridiplantae</taxon>
        <taxon>Streptophyta</taxon>
        <taxon>Embryophyta</taxon>
        <taxon>Tracheophyta</taxon>
        <taxon>Spermatophyta</taxon>
        <taxon>Magnoliopsida</taxon>
        <taxon>eudicotyledons</taxon>
        <taxon>Gunneridae</taxon>
        <taxon>Pentapetalae</taxon>
        <taxon>rosids</taxon>
        <taxon>fabids</taxon>
        <taxon>Malpighiales</taxon>
        <taxon>Salicaceae</taxon>
        <taxon>Saliceae</taxon>
        <taxon>Populus</taxon>
    </lineage>
</organism>
<dbReference type="InterPro" id="IPR024969">
    <property type="entry name" value="EIF3F/CSN6-like_C"/>
</dbReference>
<sequence length="103" mass="11519">MVDKIPSDLEGMDVSMQRLLALIDGMYNYVDNVVEGRAAADNNTGWFISDTFTSLPKLSPPVFDKLVNDNVQARLSYFRPFTQLSLAEKLNTAAQILWFLSTG</sequence>
<dbReference type="AlphaFoldDB" id="A0A4U5R1J2"/>
<feature type="domain" description="EIF3F/CSN6-like C-terminal" evidence="1">
    <location>
        <begin position="4"/>
        <end position="74"/>
    </location>
</feature>
<name>A0A4U5R1J2_POPAL</name>
<dbReference type="EMBL" id="RCHU01000024">
    <property type="protein sequence ID" value="TKS17582.1"/>
    <property type="molecule type" value="Genomic_DNA"/>
</dbReference>
<protein>
    <recommendedName>
        <fullName evidence="1">EIF3F/CSN6-like C-terminal domain-containing protein</fullName>
    </recommendedName>
</protein>
<dbReference type="Pfam" id="PF13012">
    <property type="entry name" value="MitMem_reg"/>
    <property type="match status" value="1"/>
</dbReference>
<dbReference type="STRING" id="43335.A0A4U5R1J2"/>
<accession>A0A4U5R1J2</accession>
<proteinExistence type="predicted"/>
<gene>
    <name evidence="2" type="ORF">D5086_0000009530</name>
</gene>
<evidence type="ECO:0000313" key="2">
    <source>
        <dbReference type="EMBL" id="TKS17582.1"/>
    </source>
</evidence>